<sequence length="97" mass="10652">MRPPVRRDQQHGTASRQRPRLASDASSDGGHGDEGGSDADGEGHSVTACRHSAPKDTAATSNSRRSRPVRCWRSMPRALRRVIPPPWRESSPRGESR</sequence>
<reference evidence="2" key="2">
    <citation type="submission" date="2015-03" db="EMBL/GenBank/DDBJ databases">
        <authorList>
            <person name="Chow C.-E.T."/>
            <person name="Winget D.M."/>
            <person name="White R.A.III."/>
            <person name="Hallam S.J."/>
            <person name="Suttle C.A."/>
        </authorList>
    </citation>
    <scope>NUCLEOTIDE SEQUENCE</scope>
    <source>
        <strain evidence="2">Anoxic2_5</strain>
    </source>
</reference>
<dbReference type="EMBL" id="KR029589">
    <property type="protein sequence ID" value="AKH47220.1"/>
    <property type="molecule type" value="Genomic_DNA"/>
</dbReference>
<feature type="region of interest" description="Disordered" evidence="1">
    <location>
        <begin position="1"/>
        <end position="97"/>
    </location>
</feature>
<proteinExistence type="predicted"/>
<evidence type="ECO:0000313" key="2">
    <source>
        <dbReference type="EMBL" id="AKH47220.1"/>
    </source>
</evidence>
<name>A0A0F7L5Q0_9VIRU</name>
<reference evidence="2" key="1">
    <citation type="journal article" date="2015" name="Front. Microbiol.">
        <title>Combining genomic sequencing methods to explore viral diversity and reveal potential virus-host interactions.</title>
        <authorList>
            <person name="Chow C.E."/>
            <person name="Winget D.M."/>
            <person name="White R.A.III."/>
            <person name="Hallam S.J."/>
            <person name="Suttle C.A."/>
        </authorList>
    </citation>
    <scope>NUCLEOTIDE SEQUENCE</scope>
    <source>
        <strain evidence="2">Anoxic2_5</strain>
    </source>
</reference>
<evidence type="ECO:0000256" key="1">
    <source>
        <dbReference type="SAM" id="MobiDB-lite"/>
    </source>
</evidence>
<feature type="compositionally biased region" description="Basic and acidic residues" evidence="1">
    <location>
        <begin position="1"/>
        <end position="10"/>
    </location>
</feature>
<organism evidence="2">
    <name type="scientific">uncultured marine virus</name>
    <dbReference type="NCBI Taxonomy" id="186617"/>
    <lineage>
        <taxon>Viruses</taxon>
        <taxon>environmental samples</taxon>
    </lineage>
</organism>
<accession>A0A0F7L5Q0</accession>
<protein>
    <submittedName>
        <fullName evidence="2">Uncharacterized protein</fullName>
    </submittedName>
</protein>